<dbReference type="Gene3D" id="2.40.170.20">
    <property type="entry name" value="TonB-dependent receptor, beta-barrel domain"/>
    <property type="match status" value="1"/>
</dbReference>
<evidence type="ECO:0000313" key="12">
    <source>
        <dbReference type="EMBL" id="TPG65637.1"/>
    </source>
</evidence>
<dbReference type="Gene3D" id="2.170.130.10">
    <property type="entry name" value="TonB-dependent receptor, plug domain"/>
    <property type="match status" value="1"/>
</dbReference>
<dbReference type="InterPro" id="IPR012910">
    <property type="entry name" value="Plug_dom"/>
</dbReference>
<keyword evidence="6 8" id="KW-0472">Membrane</keyword>
<dbReference type="Proteomes" id="UP000317646">
    <property type="component" value="Unassembled WGS sequence"/>
</dbReference>
<comment type="subcellular location">
    <subcellularLocation>
        <location evidence="1 8">Cell outer membrane</location>
        <topology evidence="1 8">Multi-pass membrane protein</topology>
    </subcellularLocation>
</comment>
<evidence type="ECO:0000256" key="5">
    <source>
        <dbReference type="ARBA" id="ARBA00023077"/>
    </source>
</evidence>
<keyword evidence="13" id="KW-1185">Reference proteome</keyword>
<evidence type="ECO:0000256" key="7">
    <source>
        <dbReference type="ARBA" id="ARBA00023237"/>
    </source>
</evidence>
<keyword evidence="4 8" id="KW-0812">Transmembrane</keyword>
<evidence type="ECO:0000256" key="4">
    <source>
        <dbReference type="ARBA" id="ARBA00022692"/>
    </source>
</evidence>
<dbReference type="InterPro" id="IPR036942">
    <property type="entry name" value="Beta-barrel_TonB_sf"/>
</dbReference>
<dbReference type="InterPro" id="IPR008969">
    <property type="entry name" value="CarboxyPept-like_regulatory"/>
</dbReference>
<dbReference type="InterPro" id="IPR000531">
    <property type="entry name" value="Beta-barrel_TonB"/>
</dbReference>
<dbReference type="Pfam" id="PF07715">
    <property type="entry name" value="Plug"/>
    <property type="match status" value="1"/>
</dbReference>
<evidence type="ECO:0000259" key="10">
    <source>
        <dbReference type="Pfam" id="PF00593"/>
    </source>
</evidence>
<dbReference type="AlphaFoldDB" id="A0A502GTC4"/>
<dbReference type="RefSeq" id="WP_140467063.1">
    <property type="nucleotide sequence ID" value="NZ_RCYZ01000005.1"/>
</dbReference>
<accession>A0A502GTC4</accession>
<protein>
    <submittedName>
        <fullName evidence="12">TonB-dependent receptor</fullName>
    </submittedName>
</protein>
<keyword evidence="3 8" id="KW-1134">Transmembrane beta strand</keyword>
<name>A0A502GTC4_9BACT</name>
<evidence type="ECO:0000256" key="2">
    <source>
        <dbReference type="ARBA" id="ARBA00022448"/>
    </source>
</evidence>
<dbReference type="NCBIfam" id="TIGR04056">
    <property type="entry name" value="OMP_RagA_SusC"/>
    <property type="match status" value="1"/>
</dbReference>
<keyword evidence="7 8" id="KW-0998">Cell outer membrane</keyword>
<evidence type="ECO:0000313" key="13">
    <source>
        <dbReference type="Proteomes" id="UP000317646"/>
    </source>
</evidence>
<dbReference type="InterPro" id="IPR037066">
    <property type="entry name" value="Plug_dom_sf"/>
</dbReference>
<dbReference type="SUPFAM" id="SSF49464">
    <property type="entry name" value="Carboxypeptidase regulatory domain-like"/>
    <property type="match status" value="1"/>
</dbReference>
<dbReference type="InterPro" id="IPR023996">
    <property type="entry name" value="TonB-dep_OMP_SusC/RagA"/>
</dbReference>
<reference evidence="12 13" key="1">
    <citation type="journal article" date="2019" name="Environ. Microbiol.">
        <title>Species interactions and distinct microbial communities in high Arctic permafrost affected cryosols are associated with the CH4 and CO2 gas fluxes.</title>
        <authorList>
            <person name="Altshuler I."/>
            <person name="Hamel J."/>
            <person name="Turney S."/>
            <person name="Magnuson E."/>
            <person name="Levesque R."/>
            <person name="Greer C."/>
            <person name="Whyte L.G."/>
        </authorList>
    </citation>
    <scope>NUCLEOTIDE SEQUENCE [LARGE SCALE GENOMIC DNA]</scope>
    <source>
        <strain evidence="12 13">S9.2P</strain>
    </source>
</reference>
<dbReference type="InterPro" id="IPR039426">
    <property type="entry name" value="TonB-dep_rcpt-like"/>
</dbReference>
<feature type="domain" description="TonB-dependent receptor plug" evidence="11">
    <location>
        <begin position="123"/>
        <end position="228"/>
    </location>
</feature>
<keyword evidence="5 9" id="KW-0798">TonB box</keyword>
<dbReference type="PROSITE" id="PS52016">
    <property type="entry name" value="TONB_DEPENDENT_REC_3"/>
    <property type="match status" value="1"/>
</dbReference>
<dbReference type="NCBIfam" id="TIGR04057">
    <property type="entry name" value="SusC_RagA_signa"/>
    <property type="match status" value="1"/>
</dbReference>
<comment type="similarity">
    <text evidence="8 9">Belongs to the TonB-dependent receptor family.</text>
</comment>
<evidence type="ECO:0000256" key="1">
    <source>
        <dbReference type="ARBA" id="ARBA00004571"/>
    </source>
</evidence>
<keyword evidence="12" id="KW-0675">Receptor</keyword>
<dbReference type="OrthoDB" id="9768177at2"/>
<evidence type="ECO:0000256" key="3">
    <source>
        <dbReference type="ARBA" id="ARBA00022452"/>
    </source>
</evidence>
<evidence type="ECO:0000256" key="6">
    <source>
        <dbReference type="ARBA" id="ARBA00023136"/>
    </source>
</evidence>
<dbReference type="Pfam" id="PF00593">
    <property type="entry name" value="TonB_dep_Rec_b-barrel"/>
    <property type="match status" value="1"/>
</dbReference>
<evidence type="ECO:0000256" key="9">
    <source>
        <dbReference type="RuleBase" id="RU003357"/>
    </source>
</evidence>
<evidence type="ECO:0000256" key="8">
    <source>
        <dbReference type="PROSITE-ProRule" id="PRU01360"/>
    </source>
</evidence>
<dbReference type="GO" id="GO:0009279">
    <property type="term" value="C:cell outer membrane"/>
    <property type="evidence" value="ECO:0007669"/>
    <property type="project" value="UniProtKB-SubCell"/>
</dbReference>
<evidence type="ECO:0000259" key="11">
    <source>
        <dbReference type="Pfam" id="PF07715"/>
    </source>
</evidence>
<gene>
    <name evidence="12" type="ORF">EAH73_12545</name>
</gene>
<dbReference type="InterPro" id="IPR023997">
    <property type="entry name" value="TonB-dep_OMP_SusC/RagA_CS"/>
</dbReference>
<dbReference type="Gene3D" id="2.60.40.1120">
    <property type="entry name" value="Carboxypeptidase-like, regulatory domain"/>
    <property type="match status" value="1"/>
</dbReference>
<sequence>MKTFTRASTWQRSLLTPVAICYSVAAFSQQVRPITGRITDTAGEGLPGVTIVAKGTSAGAVTDGEGKYSLQAPTGATTLVISFLGYKSQEVALDQRTAIDVTLAPDSKALDEVVVVGYGTQKKANLTGAVDQVTSKVLENRSVPNLTQGLQGVLPNLNLVPGDGKPIQSPAYNIRGTTSIGQGGNALVLIDGVEGDPSRINPNDVATVTVLKDASAAAIYGARGAFGVVLITTKTPTKEKTSLTYSFNQSLKSPTAVPKFVTNGYQFASMFNEAWSAWNDYSQTPQNINKTVKFSPDYLAELKRRSEDPSLPKVEVNAAGEYVYYDNTDWYQELYKKRTSATEHNLSLSGSSGKASFYVTGRYFGQGGLFRYNSDDYRMYNFRAKGSIDVFPWLRVDNNTDYSSMRYHNPLNVGEGGGIWRNIADEGHTVAPMFNPDGTLTYSAAYTVGDFWYGKNGIDLDERVTRNTTAFLAHFFQDKFRLNGNFTFRNTDNDRTQTRVPVPYSRKPGVIEYVGTNTNDLLRGFGQTRYLAANLYGEYENRFRQVHYFKAMAGYNYEQSTYQGQQTQRNGLIFPDAQNINLALGQSISTLGSWERWNILGGFYRLNYSFKDRYLVEASGRYDGSSKFPSTQRFAYFPSFSAGWRISNESFWKLSPNLISELKLRGSYGSLGNGNIGSYAFQEQFAITQSGRVLNGVRPQYTTQPGVIPNGLTWETSTTQDLGLDLSMLNNRLTLNADGYIRNTTDMFTVGLTLPAVFGTAVPKGNYADLKTKGWEVALNWRDDLHLGGKPLTYGVRLTLADYTARITKYNNPDKRLSDYYEGQQVGEIWGYATDGFFTSPDQINSAPSQALFRASTGGKLLPGDIKFQDTNGDGVINNGDNTVASPGDRRVIGNSLPRYTYGAAADVSWNNFFFSVFFQGVGHQDWYPGAEAGTFWGQYNRPYNKVPESQLGNIWSEDNPNAYFPRYRGYVAQNGAGELTQTQTRYLQNVAYIRLKNIQLGYALPVAFASKAKLTAARVYLSGENLWSWSPLYRITRDLDVESVWRSDALLSPPNSTDPNSNSSGNGNNYPILRSVTLGLSATF</sequence>
<feature type="domain" description="TonB-dependent receptor-like beta-barrel" evidence="10">
    <location>
        <begin position="438"/>
        <end position="1003"/>
    </location>
</feature>
<dbReference type="SUPFAM" id="SSF56935">
    <property type="entry name" value="Porins"/>
    <property type="match status" value="1"/>
</dbReference>
<organism evidence="12 13">
    <name type="scientific">Hymenobacter nivis</name>
    <dbReference type="NCBI Taxonomy" id="1850093"/>
    <lineage>
        <taxon>Bacteria</taxon>
        <taxon>Pseudomonadati</taxon>
        <taxon>Bacteroidota</taxon>
        <taxon>Cytophagia</taxon>
        <taxon>Cytophagales</taxon>
        <taxon>Hymenobacteraceae</taxon>
        <taxon>Hymenobacter</taxon>
    </lineage>
</organism>
<dbReference type="Pfam" id="PF13715">
    <property type="entry name" value="CarbopepD_reg_2"/>
    <property type="match status" value="1"/>
</dbReference>
<comment type="caution">
    <text evidence="12">The sequence shown here is derived from an EMBL/GenBank/DDBJ whole genome shotgun (WGS) entry which is preliminary data.</text>
</comment>
<proteinExistence type="inferred from homology"/>
<keyword evidence="2 8" id="KW-0813">Transport</keyword>
<dbReference type="EMBL" id="RCYZ01000005">
    <property type="protein sequence ID" value="TPG65637.1"/>
    <property type="molecule type" value="Genomic_DNA"/>
</dbReference>